<dbReference type="PROSITE" id="PS50158">
    <property type="entry name" value="ZF_CCHC"/>
    <property type="match status" value="1"/>
</dbReference>
<feature type="domain" description="CCHC-type" evidence="3">
    <location>
        <begin position="214"/>
        <end position="230"/>
    </location>
</feature>
<feature type="region of interest" description="Disordered" evidence="2">
    <location>
        <begin position="118"/>
        <end position="191"/>
    </location>
</feature>
<accession>A0A6V7PN60</accession>
<feature type="region of interest" description="Disordered" evidence="2">
    <location>
        <begin position="496"/>
        <end position="578"/>
    </location>
</feature>
<dbReference type="AlphaFoldDB" id="A0A6V7PN60"/>
<dbReference type="InterPro" id="IPR036875">
    <property type="entry name" value="Znf_CCHC_sf"/>
</dbReference>
<gene>
    <name evidence="4" type="ORF">CB5_LOCUS15462</name>
</gene>
<dbReference type="InterPro" id="IPR001878">
    <property type="entry name" value="Znf_CCHC"/>
</dbReference>
<evidence type="ECO:0000256" key="2">
    <source>
        <dbReference type="SAM" id="MobiDB-lite"/>
    </source>
</evidence>
<feature type="region of interest" description="Disordered" evidence="2">
    <location>
        <begin position="462"/>
        <end position="481"/>
    </location>
</feature>
<evidence type="ECO:0000313" key="4">
    <source>
        <dbReference type="EMBL" id="CAD1832251.1"/>
    </source>
</evidence>
<sequence>MGELADPGKRSSNLVKWADEVGRGLVKIKCFNVEDEATSLTEGKYQICDHLDGGGNGEQKKGKKFEVGETSRSRDDEGRQEALTSCRRVTAWDRVGKEKKIHKRIERADEVGRDLLKTIRSNEDDEGTIPASGKGNNREPNEITNDGQLQSKSQGRVAEGLTPISSATNPQLPYPHSPPSQPTRRRTPPHRPVKRCYRCLASDHTVATCRDPVRCYRCGKTGHRAHYCKRKFGANAGMMNRAVNHRGRAPVAKVFVPYTDEYFRRVELRRNAILADVIQPANLGPDPISTIKTALASRFGGYKEDFAVARSRERHFVIFLPEWVPAAVLIRREVLTLNDFWIRCWPWGRYRDARPHRVQYKAWIRLINLPFEIWSVARVASLISGFGRFIKADDETKALTDFRAFRCQIALDSINNIPRTSRSSSARSSSRSWSTSRGGKGQWKGELQHRLHHHATEVITPRRERTTKTRHGTPTENTPKTITTWRMPQESWRRLNPTHEPTGPWDHVGNANLLDEPPVWSGGGASSSSRRRRWVATGRRSSDFDATGALGSRPAERRGTPKPCSNLESGPSTPKPPCLTSKFLSDGQLPFLSRGLTRKKECIHARDGELEAAFTPLGQLSGLEPKKLTLASKLSGLEPKKLTLASRLVLWGEHIDPQAHGSARSLSLGHPGLLHMTYGSAFLMYGGSIGRPASLSSVCFSKKPEELSICFSEESEEPRPTTISPLLTSRPGRPHRPSLPTPGHPLACWQTRTPPHAS</sequence>
<organism evidence="4">
    <name type="scientific">Ananas comosus var. bracteatus</name>
    <name type="common">red pineapple</name>
    <dbReference type="NCBI Taxonomy" id="296719"/>
    <lineage>
        <taxon>Eukaryota</taxon>
        <taxon>Viridiplantae</taxon>
        <taxon>Streptophyta</taxon>
        <taxon>Embryophyta</taxon>
        <taxon>Tracheophyta</taxon>
        <taxon>Spermatophyta</taxon>
        <taxon>Magnoliopsida</taxon>
        <taxon>Liliopsida</taxon>
        <taxon>Poales</taxon>
        <taxon>Bromeliaceae</taxon>
        <taxon>Bromelioideae</taxon>
        <taxon>Ananas</taxon>
    </lineage>
</organism>
<feature type="region of interest" description="Disordered" evidence="2">
    <location>
        <begin position="711"/>
        <end position="758"/>
    </location>
</feature>
<name>A0A6V7PN60_ANACO</name>
<keyword evidence="1" id="KW-0863">Zinc-finger</keyword>
<dbReference type="GO" id="GO:0003676">
    <property type="term" value="F:nucleic acid binding"/>
    <property type="evidence" value="ECO:0007669"/>
    <property type="project" value="InterPro"/>
</dbReference>
<evidence type="ECO:0000256" key="1">
    <source>
        <dbReference type="PROSITE-ProRule" id="PRU00047"/>
    </source>
</evidence>
<feature type="region of interest" description="Disordered" evidence="2">
    <location>
        <begin position="419"/>
        <end position="444"/>
    </location>
</feature>
<protein>
    <recommendedName>
        <fullName evidence="3">CCHC-type domain-containing protein</fullName>
    </recommendedName>
</protein>
<feature type="compositionally biased region" description="Pro residues" evidence="2">
    <location>
        <begin position="172"/>
        <end position="181"/>
    </location>
</feature>
<feature type="compositionally biased region" description="Low complexity" evidence="2">
    <location>
        <begin position="419"/>
        <end position="437"/>
    </location>
</feature>
<dbReference type="SMART" id="SM00343">
    <property type="entry name" value="ZnF_C2HC"/>
    <property type="match status" value="2"/>
</dbReference>
<feature type="region of interest" description="Disordered" evidence="2">
    <location>
        <begin position="50"/>
        <end position="82"/>
    </location>
</feature>
<dbReference type="Gene3D" id="4.10.60.10">
    <property type="entry name" value="Zinc finger, CCHC-type"/>
    <property type="match status" value="1"/>
</dbReference>
<dbReference type="GO" id="GO:0008270">
    <property type="term" value="F:zinc ion binding"/>
    <property type="evidence" value="ECO:0007669"/>
    <property type="project" value="UniProtKB-KW"/>
</dbReference>
<feature type="compositionally biased region" description="Polar residues" evidence="2">
    <location>
        <begin position="142"/>
        <end position="154"/>
    </location>
</feature>
<evidence type="ECO:0000259" key="3">
    <source>
        <dbReference type="PROSITE" id="PS50158"/>
    </source>
</evidence>
<reference evidence="4" key="1">
    <citation type="submission" date="2020-07" db="EMBL/GenBank/DDBJ databases">
        <authorList>
            <person name="Lin J."/>
        </authorList>
    </citation>
    <scope>NUCLEOTIDE SEQUENCE</scope>
</reference>
<proteinExistence type="predicted"/>
<keyword evidence="1" id="KW-0862">Zinc</keyword>
<feature type="compositionally biased region" description="Basic and acidic residues" evidence="2">
    <location>
        <begin position="50"/>
        <end position="80"/>
    </location>
</feature>
<dbReference type="SUPFAM" id="SSF57756">
    <property type="entry name" value="Retrovirus zinc finger-like domains"/>
    <property type="match status" value="1"/>
</dbReference>
<dbReference type="EMBL" id="LR862150">
    <property type="protein sequence ID" value="CAD1832251.1"/>
    <property type="molecule type" value="Genomic_DNA"/>
</dbReference>
<keyword evidence="1" id="KW-0479">Metal-binding</keyword>